<proteinExistence type="inferred from homology"/>
<keyword evidence="2" id="KW-0285">Flavoprotein</keyword>
<evidence type="ECO:0000256" key="8">
    <source>
        <dbReference type="ARBA" id="ARBA00041137"/>
    </source>
</evidence>
<dbReference type="InterPro" id="IPR036188">
    <property type="entry name" value="FAD/NAD-bd_sf"/>
</dbReference>
<comment type="catalytic activity">
    <reaction evidence="5">
        <text>(S)-2-hydroxyglutarate + A = 2-oxoglutarate + AH2</text>
        <dbReference type="Rhea" id="RHEA:21252"/>
        <dbReference type="ChEBI" id="CHEBI:13193"/>
        <dbReference type="ChEBI" id="CHEBI:16782"/>
        <dbReference type="ChEBI" id="CHEBI:16810"/>
        <dbReference type="ChEBI" id="CHEBI:17499"/>
        <dbReference type="EC" id="1.1.99.2"/>
    </reaction>
</comment>
<protein>
    <recommendedName>
        <fullName evidence="8">L-2-hydroxyglutarate dehydrogenase, mitochondrial</fullName>
        <ecNumber evidence="7">1.1.99.2</ecNumber>
    </recommendedName>
</protein>
<keyword evidence="4" id="KW-0560">Oxidoreductase</keyword>
<dbReference type="PROSITE" id="PS51257">
    <property type="entry name" value="PROKAR_LIPOPROTEIN"/>
    <property type="match status" value="1"/>
</dbReference>
<dbReference type="SUPFAM" id="SSF51905">
    <property type="entry name" value="FAD/NAD(P)-binding domain"/>
    <property type="match status" value="1"/>
</dbReference>
<evidence type="ECO:0000256" key="2">
    <source>
        <dbReference type="ARBA" id="ARBA00022630"/>
    </source>
</evidence>
<reference evidence="13" key="1">
    <citation type="submission" date="2016-04" db="UniProtKB">
        <authorList>
            <consortium name="WormBaseParasite"/>
        </authorList>
    </citation>
    <scope>IDENTIFICATION</scope>
</reference>
<evidence type="ECO:0000256" key="4">
    <source>
        <dbReference type="ARBA" id="ARBA00023002"/>
    </source>
</evidence>
<dbReference type="Gene3D" id="3.30.9.10">
    <property type="entry name" value="D-Amino Acid Oxidase, subunit A, domain 2"/>
    <property type="match status" value="1"/>
</dbReference>
<dbReference type="OrthoDB" id="498204at2759"/>
<evidence type="ECO:0000313" key="12">
    <source>
        <dbReference type="Proteomes" id="UP000274756"/>
    </source>
</evidence>
<comment type="similarity">
    <text evidence="6">Belongs to the L2HGDH family.</text>
</comment>
<evidence type="ECO:0000313" key="13">
    <source>
        <dbReference type="WBParaSite" id="DME_0000172801-mRNA-1"/>
    </source>
</evidence>
<accession>A0A0N4U4L1</accession>
<comment type="cofactor">
    <cofactor evidence="1">
        <name>FAD</name>
        <dbReference type="ChEBI" id="CHEBI:57692"/>
    </cofactor>
</comment>
<dbReference type="WBParaSite" id="DME_0000172801-mRNA-1">
    <property type="protein sequence ID" value="DME_0000172801-mRNA-1"/>
    <property type="gene ID" value="DME_0000172801"/>
</dbReference>
<dbReference type="EMBL" id="UYYG01001154">
    <property type="protein sequence ID" value="VDN56115.1"/>
    <property type="molecule type" value="Genomic_DNA"/>
</dbReference>
<dbReference type="Proteomes" id="UP000038040">
    <property type="component" value="Unplaced"/>
</dbReference>
<evidence type="ECO:0000256" key="1">
    <source>
        <dbReference type="ARBA" id="ARBA00001974"/>
    </source>
</evidence>
<sequence length="445" mass="49535">MRGISIFNKLFCSDSPKFDVIVVGGGIVGCATARQLKISNPELKIAILEKENRLAPHQSGNNSGVMHAGIYYMPGSLKAKLCVRGIDLAYNFFDKNRVPYKRVGKLIIAVEPVEVQRLDALYERAQQNGCKMIELIDGSEIKKYASEFKGLKAIWSPYTGIVDWGVVTGSFADDFEKRGGVVYKNYPALELSFLKESSQVGNANEYPVQIKSKPNLVEIQCKYLITCAGLQADRIARLSGCSPSPKIIPFRGEYLLLSSKKQHMIETNVYPVPDPRFPFLGVHFTPRMNGDVWLGPNAVLAYKREGYSYFSISFSDLYDALSFRMMCCAYRGMHKLMGKYFTFGMKEMYRGIFISAQVKQLQRFLPELSVSDVLRGPSGVRAQAVDEMGNLIDDFVFDSGSGELGSRILHVRNAPSPGATSSLAIAEMVGEKVSKKFGLKHELEK</sequence>
<dbReference type="InterPro" id="IPR006076">
    <property type="entry name" value="FAD-dep_OxRdtase"/>
</dbReference>
<evidence type="ECO:0000256" key="5">
    <source>
        <dbReference type="ARBA" id="ARBA00036066"/>
    </source>
</evidence>
<dbReference type="Pfam" id="PF01266">
    <property type="entry name" value="DAO"/>
    <property type="match status" value="1"/>
</dbReference>
<dbReference type="STRING" id="318479.A0A0N4U4L1"/>
<dbReference type="Proteomes" id="UP000274756">
    <property type="component" value="Unassembled WGS sequence"/>
</dbReference>
<evidence type="ECO:0000256" key="7">
    <source>
        <dbReference type="ARBA" id="ARBA00038878"/>
    </source>
</evidence>
<organism evidence="11 13">
    <name type="scientific">Dracunculus medinensis</name>
    <name type="common">Guinea worm</name>
    <dbReference type="NCBI Taxonomy" id="318479"/>
    <lineage>
        <taxon>Eukaryota</taxon>
        <taxon>Metazoa</taxon>
        <taxon>Ecdysozoa</taxon>
        <taxon>Nematoda</taxon>
        <taxon>Chromadorea</taxon>
        <taxon>Rhabditida</taxon>
        <taxon>Spirurina</taxon>
        <taxon>Dracunculoidea</taxon>
        <taxon>Dracunculidae</taxon>
        <taxon>Dracunculus</taxon>
    </lineage>
</organism>
<reference evidence="10 12" key="2">
    <citation type="submission" date="2018-11" db="EMBL/GenBank/DDBJ databases">
        <authorList>
            <consortium name="Pathogen Informatics"/>
        </authorList>
    </citation>
    <scope>NUCLEOTIDE SEQUENCE [LARGE SCALE GENOMIC DNA]</scope>
</reference>
<dbReference type="PANTHER" id="PTHR43104">
    <property type="entry name" value="L-2-HYDROXYGLUTARATE DEHYDROGENASE, MITOCHONDRIAL"/>
    <property type="match status" value="1"/>
</dbReference>
<name>A0A0N4U4L1_DRAME</name>
<evidence type="ECO:0000256" key="6">
    <source>
        <dbReference type="ARBA" id="ARBA00037941"/>
    </source>
</evidence>
<feature type="domain" description="FAD dependent oxidoreductase" evidence="9">
    <location>
        <begin position="19"/>
        <end position="431"/>
    </location>
</feature>
<evidence type="ECO:0000313" key="10">
    <source>
        <dbReference type="EMBL" id="VDN56115.1"/>
    </source>
</evidence>
<evidence type="ECO:0000259" key="9">
    <source>
        <dbReference type="Pfam" id="PF01266"/>
    </source>
</evidence>
<dbReference type="NCBIfam" id="NF008726">
    <property type="entry name" value="PRK11728.1"/>
    <property type="match status" value="1"/>
</dbReference>
<dbReference type="Gene3D" id="3.50.50.60">
    <property type="entry name" value="FAD/NAD(P)-binding domain"/>
    <property type="match status" value="1"/>
</dbReference>
<keyword evidence="3" id="KW-0274">FAD</keyword>
<dbReference type="AlphaFoldDB" id="A0A0N4U4L1"/>
<gene>
    <name evidence="10" type="ORF">DME_LOCUS6088</name>
</gene>
<dbReference type="GO" id="GO:0047545">
    <property type="term" value="F:(S)-2-hydroxyglutarate dehydrogenase activity"/>
    <property type="evidence" value="ECO:0007669"/>
    <property type="project" value="UniProtKB-EC"/>
</dbReference>
<dbReference type="PANTHER" id="PTHR43104:SF2">
    <property type="entry name" value="L-2-HYDROXYGLUTARATE DEHYDROGENASE, MITOCHONDRIAL"/>
    <property type="match status" value="1"/>
</dbReference>
<evidence type="ECO:0000256" key="3">
    <source>
        <dbReference type="ARBA" id="ARBA00022827"/>
    </source>
</evidence>
<keyword evidence="12" id="KW-1185">Reference proteome</keyword>
<dbReference type="EC" id="1.1.99.2" evidence="7"/>
<evidence type="ECO:0000313" key="11">
    <source>
        <dbReference type="Proteomes" id="UP000038040"/>
    </source>
</evidence>